<keyword evidence="8" id="KW-1185">Reference proteome</keyword>
<dbReference type="Pfam" id="PF00291">
    <property type="entry name" value="PALP"/>
    <property type="match status" value="1"/>
</dbReference>
<dbReference type="GO" id="GO:0034011">
    <property type="term" value="F:L-cysteate sulfo-lyase activity"/>
    <property type="evidence" value="ECO:0007669"/>
    <property type="project" value="UniProtKB-EC"/>
</dbReference>
<comment type="similarity">
    <text evidence="2">Belongs to the ACC deaminase/D-cysteine desulfhydrase family.</text>
</comment>
<keyword evidence="7" id="KW-0456">Lyase</keyword>
<evidence type="ECO:0000313" key="7">
    <source>
        <dbReference type="EMBL" id="QDT74239.1"/>
    </source>
</evidence>
<accession>A0A517U0T4</accession>
<gene>
    <name evidence="7" type="primary">cuyA</name>
    <name evidence="7" type="ORF">I41_34340</name>
</gene>
<dbReference type="PIRSF" id="PIRSF006278">
    <property type="entry name" value="ACCD_DCysDesulf"/>
    <property type="match status" value="1"/>
</dbReference>
<comment type="cofactor">
    <cofactor evidence="1">
        <name>pyridoxal 5'-phosphate</name>
        <dbReference type="ChEBI" id="CHEBI:597326"/>
    </cofactor>
</comment>
<evidence type="ECO:0000256" key="3">
    <source>
        <dbReference type="ARBA" id="ARBA00022898"/>
    </source>
</evidence>
<evidence type="ECO:0000259" key="6">
    <source>
        <dbReference type="Pfam" id="PF00291"/>
    </source>
</evidence>
<evidence type="ECO:0000256" key="5">
    <source>
        <dbReference type="PIRSR" id="PIRSR006278-2"/>
    </source>
</evidence>
<feature type="active site" description="Nucleophile" evidence="4">
    <location>
        <position position="81"/>
    </location>
</feature>
<evidence type="ECO:0000313" key="8">
    <source>
        <dbReference type="Proteomes" id="UP000317909"/>
    </source>
</evidence>
<dbReference type="EC" id="4.4.1.25" evidence="7"/>
<dbReference type="InterPro" id="IPR036052">
    <property type="entry name" value="TrpB-like_PALP_sf"/>
</dbReference>
<dbReference type="InterPro" id="IPR001926">
    <property type="entry name" value="TrpB-like_PALP"/>
</dbReference>
<keyword evidence="3 5" id="KW-0663">Pyridoxal phosphate</keyword>
<feature type="domain" description="Tryptophan synthase beta chain-like PALP" evidence="6">
    <location>
        <begin position="16"/>
        <end position="321"/>
    </location>
</feature>
<dbReference type="AlphaFoldDB" id="A0A517U0T4"/>
<dbReference type="KEGG" id="llh:I41_34340"/>
<proteinExistence type="inferred from homology"/>
<name>A0A517U0T4_9BACT</name>
<evidence type="ECO:0000256" key="1">
    <source>
        <dbReference type="ARBA" id="ARBA00001933"/>
    </source>
</evidence>
<dbReference type="RefSeq" id="WP_210420974.1">
    <property type="nucleotide sequence ID" value="NZ_CP036339.1"/>
</dbReference>
<reference evidence="7 8" key="1">
    <citation type="submission" date="2019-02" db="EMBL/GenBank/DDBJ databases">
        <title>Deep-cultivation of Planctomycetes and their phenomic and genomic characterization uncovers novel biology.</title>
        <authorList>
            <person name="Wiegand S."/>
            <person name="Jogler M."/>
            <person name="Boedeker C."/>
            <person name="Pinto D."/>
            <person name="Vollmers J."/>
            <person name="Rivas-Marin E."/>
            <person name="Kohn T."/>
            <person name="Peeters S.H."/>
            <person name="Heuer A."/>
            <person name="Rast P."/>
            <person name="Oberbeckmann S."/>
            <person name="Bunk B."/>
            <person name="Jeske O."/>
            <person name="Meyerdierks A."/>
            <person name="Storesund J.E."/>
            <person name="Kallscheuer N."/>
            <person name="Luecker S."/>
            <person name="Lage O.M."/>
            <person name="Pohl T."/>
            <person name="Merkel B.J."/>
            <person name="Hornburger P."/>
            <person name="Mueller R.-W."/>
            <person name="Bruemmer F."/>
            <person name="Labrenz M."/>
            <person name="Spormann A.M."/>
            <person name="Op den Camp H."/>
            <person name="Overmann J."/>
            <person name="Amann R."/>
            <person name="Jetten M.S.M."/>
            <person name="Mascher T."/>
            <person name="Medema M.H."/>
            <person name="Devos D.P."/>
            <person name="Kaster A.-K."/>
            <person name="Ovreas L."/>
            <person name="Rohde M."/>
            <person name="Galperin M.Y."/>
            <person name="Jogler C."/>
        </authorList>
    </citation>
    <scope>NUCLEOTIDE SEQUENCE [LARGE SCALE GENOMIC DNA]</scope>
    <source>
        <strain evidence="7 8">I41</strain>
    </source>
</reference>
<dbReference type="InterPro" id="IPR027278">
    <property type="entry name" value="ACCD_DCysDesulf"/>
</dbReference>
<evidence type="ECO:0000256" key="2">
    <source>
        <dbReference type="ARBA" id="ARBA00008639"/>
    </source>
</evidence>
<dbReference type="GO" id="GO:0019148">
    <property type="term" value="F:D-cysteine desulfhydrase activity"/>
    <property type="evidence" value="ECO:0007669"/>
    <property type="project" value="TreeGrafter"/>
</dbReference>
<organism evidence="7 8">
    <name type="scientific">Lacipirellula limnantheis</name>
    <dbReference type="NCBI Taxonomy" id="2528024"/>
    <lineage>
        <taxon>Bacteria</taxon>
        <taxon>Pseudomonadati</taxon>
        <taxon>Planctomycetota</taxon>
        <taxon>Planctomycetia</taxon>
        <taxon>Pirellulales</taxon>
        <taxon>Lacipirellulaceae</taxon>
        <taxon>Lacipirellula</taxon>
    </lineage>
</organism>
<dbReference type="Proteomes" id="UP000317909">
    <property type="component" value="Chromosome"/>
</dbReference>
<protein>
    <submittedName>
        <fullName evidence="7">L-cysteate sulfo-lyase</fullName>
        <ecNumber evidence="7">4.4.1.25</ecNumber>
    </submittedName>
</protein>
<dbReference type="SUPFAM" id="SSF53686">
    <property type="entry name" value="Tryptophan synthase beta subunit-like PLP-dependent enzymes"/>
    <property type="match status" value="1"/>
</dbReference>
<dbReference type="PANTHER" id="PTHR43780:SF2">
    <property type="entry name" value="1-AMINOCYCLOPROPANE-1-CARBOXYLATE DEAMINASE-RELATED"/>
    <property type="match status" value="1"/>
</dbReference>
<dbReference type="PANTHER" id="PTHR43780">
    <property type="entry name" value="1-AMINOCYCLOPROPANE-1-CARBOXYLATE DEAMINASE-RELATED"/>
    <property type="match status" value="1"/>
</dbReference>
<feature type="modified residue" description="N6-(pyridoxal phosphate)lysine" evidence="5">
    <location>
        <position position="54"/>
    </location>
</feature>
<dbReference type="EMBL" id="CP036339">
    <property type="protein sequence ID" value="QDT74239.1"/>
    <property type="molecule type" value="Genomic_DNA"/>
</dbReference>
<dbReference type="Gene3D" id="3.40.50.1100">
    <property type="match status" value="2"/>
</dbReference>
<evidence type="ECO:0000256" key="4">
    <source>
        <dbReference type="PIRSR" id="PIRSR006278-1"/>
    </source>
</evidence>
<sequence length="336" mass="35766">MNQQPRALLTMPRFSLAKLPTPIDELPRLAQELGGPQLLVKRDDLTGLATGGNKTRKLEFLIADAQQKNATVLITAGGPQSNHCRQTAAAAAIAGLDCHLVLGGPRQPPTGNLLLDELLGATIHWTPKLQRNARMSELAAAMEADGQRPYVIPVGGSNSIGALGYVAAMFELVEQLHEQARQVDRLFFATSSGGTQAGIVLGATLAGFAGRITAVSIDQTPDDSSEEKFLAGVCSVANGAAELLGAHQRLRESDFDVNYAYLGAGYGVVGPLERDTVKLVARTEGLLTGPVYTARAFGAMLDQIRRGDFAPQETWLFWHTGDETALHAYAADLTPL</sequence>